<dbReference type="PANTHER" id="PTHR46972:SF1">
    <property type="entry name" value="FAD DEPENDENT OXIDOREDUCTASE DOMAIN-CONTAINING PROTEIN"/>
    <property type="match status" value="1"/>
</dbReference>
<gene>
    <name evidence="6" type="ORF">E4U43_005611</name>
</gene>
<keyword evidence="3" id="KW-0560">Oxidoreductase</keyword>
<dbReference type="InterPro" id="IPR002938">
    <property type="entry name" value="FAD-bd"/>
</dbReference>
<keyword evidence="7" id="KW-1185">Reference proteome</keyword>
<comment type="caution">
    <text evidence="6">The sequence shown here is derived from an EMBL/GenBank/DDBJ whole genome shotgun (WGS) entry which is preliminary data.</text>
</comment>
<proteinExistence type="predicted"/>
<name>A0A9P7STZ0_9HYPO</name>
<evidence type="ECO:0000313" key="7">
    <source>
        <dbReference type="Proteomes" id="UP000748025"/>
    </source>
</evidence>
<reference evidence="6" key="1">
    <citation type="journal article" date="2020" name="bioRxiv">
        <title>Whole genome comparisons of ergot fungi reveals the divergence and evolution of species within the genus Claviceps are the result of varying mechanisms driving genome evolution and host range expansion.</title>
        <authorList>
            <person name="Wyka S.A."/>
            <person name="Mondo S.J."/>
            <person name="Liu M."/>
            <person name="Dettman J."/>
            <person name="Nalam V."/>
            <person name="Broders K.D."/>
        </authorList>
    </citation>
    <scope>NUCLEOTIDE SEQUENCE</scope>
    <source>
        <strain evidence="6">CCC 602</strain>
    </source>
</reference>
<dbReference type="SUPFAM" id="SSF51905">
    <property type="entry name" value="FAD/NAD(P)-binding domain"/>
    <property type="match status" value="1"/>
</dbReference>
<dbReference type="Gene3D" id="3.50.50.60">
    <property type="entry name" value="FAD/NAD(P)-binding domain"/>
    <property type="match status" value="1"/>
</dbReference>
<dbReference type="GO" id="GO:0004497">
    <property type="term" value="F:monooxygenase activity"/>
    <property type="evidence" value="ECO:0007669"/>
    <property type="project" value="UniProtKB-KW"/>
</dbReference>
<keyword evidence="4" id="KW-0503">Monooxygenase</keyword>
<dbReference type="GO" id="GO:0071949">
    <property type="term" value="F:FAD binding"/>
    <property type="evidence" value="ECO:0007669"/>
    <property type="project" value="InterPro"/>
</dbReference>
<keyword evidence="2" id="KW-0274">FAD</keyword>
<dbReference type="EMBL" id="SRPW01003721">
    <property type="protein sequence ID" value="KAG5986227.1"/>
    <property type="molecule type" value="Genomic_DNA"/>
</dbReference>
<evidence type="ECO:0000256" key="2">
    <source>
        <dbReference type="ARBA" id="ARBA00022827"/>
    </source>
</evidence>
<organism evidence="6 7">
    <name type="scientific">Claviceps pusilla</name>
    <dbReference type="NCBI Taxonomy" id="123648"/>
    <lineage>
        <taxon>Eukaryota</taxon>
        <taxon>Fungi</taxon>
        <taxon>Dikarya</taxon>
        <taxon>Ascomycota</taxon>
        <taxon>Pezizomycotina</taxon>
        <taxon>Sordariomycetes</taxon>
        <taxon>Hypocreomycetidae</taxon>
        <taxon>Hypocreales</taxon>
        <taxon>Clavicipitaceae</taxon>
        <taxon>Claviceps</taxon>
    </lineage>
</organism>
<protein>
    <recommendedName>
        <fullName evidence="5">FAD-binding domain-containing protein</fullName>
    </recommendedName>
</protein>
<evidence type="ECO:0000256" key="4">
    <source>
        <dbReference type="ARBA" id="ARBA00023033"/>
    </source>
</evidence>
<dbReference type="PROSITE" id="PS51257">
    <property type="entry name" value="PROKAR_LIPOPROTEIN"/>
    <property type="match status" value="1"/>
</dbReference>
<evidence type="ECO:0000256" key="1">
    <source>
        <dbReference type="ARBA" id="ARBA00022630"/>
    </source>
</evidence>
<dbReference type="OrthoDB" id="655030at2759"/>
<keyword evidence="1" id="KW-0285">Flavoprotein</keyword>
<dbReference type="PANTHER" id="PTHR46972">
    <property type="entry name" value="MONOOXYGENASE ASQM-RELATED"/>
    <property type="match status" value="1"/>
</dbReference>
<evidence type="ECO:0000259" key="5">
    <source>
        <dbReference type="Pfam" id="PF01494"/>
    </source>
</evidence>
<dbReference type="AlphaFoldDB" id="A0A9P7STZ0"/>
<accession>A0A9P7STZ0</accession>
<dbReference type="PRINTS" id="PR00420">
    <property type="entry name" value="RNGMNOXGNASE"/>
</dbReference>
<dbReference type="Pfam" id="PF01494">
    <property type="entry name" value="FAD_binding_3"/>
    <property type="match status" value="2"/>
</dbReference>
<feature type="domain" description="FAD-binding" evidence="5">
    <location>
        <begin position="317"/>
        <end position="362"/>
    </location>
</feature>
<dbReference type="Proteomes" id="UP000748025">
    <property type="component" value="Unassembled WGS sequence"/>
</dbReference>
<feature type="domain" description="FAD-binding" evidence="5">
    <location>
        <begin position="8"/>
        <end position="211"/>
    </location>
</feature>
<sequence>MHSYHPRIAIIGAGPGGLTLGCLLYKAGIQATVFDLRPEPTDQDYDKPSGMLDLHEESGLKAIQQCGLWGEFLALSGACSEESKIYDHHGHLLYHDYGGGAADGARPEISRHALTKLLSSNLPSERIRWNHKVVGVASSTTPDGRTEIVVDFGVDKGKQTFDFVVGADGAWSKVRKLLTPVMPRYSGIHFITLDMPSVTTEHPGLSDFLGQGSMTSLAFHRGIISQRGPNGSARLYLVVGTPDEHFAQTSGLGSKSAMEAAPVLADDVDLFGRWDEPCKEMIRTACRSEEKTEPGKRLDVRPLYALPPTHAWETEPGVTLVGDAAHLMTPFAGEGVNLAMWDSLDLSSMMIKLVGSGVSDAIDFERGLRPVVEEFERNMMARAHEKMKETARNQHLMVGTENGSAEWAALCRRMGMAEAETGNANGAH</sequence>
<dbReference type="InterPro" id="IPR036188">
    <property type="entry name" value="FAD/NAD-bd_sf"/>
</dbReference>
<evidence type="ECO:0000256" key="3">
    <source>
        <dbReference type="ARBA" id="ARBA00023002"/>
    </source>
</evidence>
<evidence type="ECO:0000313" key="6">
    <source>
        <dbReference type="EMBL" id="KAG5986227.1"/>
    </source>
</evidence>